<dbReference type="GO" id="GO:0061630">
    <property type="term" value="F:ubiquitin protein ligase activity"/>
    <property type="evidence" value="ECO:0007669"/>
    <property type="project" value="UniProtKB-EC"/>
</dbReference>
<name>A0AAD8J301_9APIA</name>
<evidence type="ECO:0000256" key="4">
    <source>
        <dbReference type="ARBA" id="ARBA00022679"/>
    </source>
</evidence>
<organism evidence="7 8">
    <name type="scientific">Heracleum sosnowskyi</name>
    <dbReference type="NCBI Taxonomy" id="360622"/>
    <lineage>
        <taxon>Eukaryota</taxon>
        <taxon>Viridiplantae</taxon>
        <taxon>Streptophyta</taxon>
        <taxon>Embryophyta</taxon>
        <taxon>Tracheophyta</taxon>
        <taxon>Spermatophyta</taxon>
        <taxon>Magnoliopsida</taxon>
        <taxon>eudicotyledons</taxon>
        <taxon>Gunneridae</taxon>
        <taxon>Pentapetalae</taxon>
        <taxon>asterids</taxon>
        <taxon>campanulids</taxon>
        <taxon>Apiales</taxon>
        <taxon>Apiaceae</taxon>
        <taxon>Apioideae</taxon>
        <taxon>apioid superclade</taxon>
        <taxon>Tordylieae</taxon>
        <taxon>Tordyliinae</taxon>
        <taxon>Heracleum</taxon>
    </lineage>
</organism>
<dbReference type="CDD" id="cd16664">
    <property type="entry name" value="RING-Ubox_PUB"/>
    <property type="match status" value="1"/>
</dbReference>
<sequence>MTSSSSAIKSVLNFLSEICAIHDSHDSWENPRKFSSYAKRLHVVISQLVRSSLPEHLPASAKTSIKGIAENLKNVSGSMEVYGKKSKIYVLIYCESLCLSLQEATVAIGGWLALLDSAIDEIVNPDLHKKIADLSNDMKQAQYRVTENEERVHHTLQKEGEGRPTSKIIQSAIVMDLARALGIDSNNPADLLEQVQLLKKDLACSSSVSERRILTSVERIVDNWSTETVHLAQTFDIDSDDDLHISPFKNFLCPLTKTVMKNPVVLESSLTYERAAISYWFDRCLEDGRDPTCPVTGQVLNSLEQKPNIGLAGAIEEWTNRNIENQITCAVQYLSENSPSMEQVEKVFENMHKITEENQLARYKVRIAGIDALLVKFLKTFTKGMGSHVRSKGLMALLSIAKDEESKKTMLEEGVSRLTIHSLIGSSEEERECAVRLLLELSSDEAYCAKIASEKGALVLLSSMAGNSEQPSLSNLAEEVLRRMEGVEDNIKHLAVAGRFEPLLNRLCKGSDDGKIEMACMVGSMTLTNSAKEEIARRSAKTLVDLLSNPEGRTPSLRALHNLSCLDDNVTILVDSAILPAITNIMFGIRDSSAEQKELAAAVIANLVSKPGQWELASADKERNLLQSESIISSLLGLLSLSSAQCQLSTLQILYGIAQSPHASESVMAHIKLCDGLKTIITFLDYSEVEHRTYAFRLTRLLSDRLGEDLATELKYSNKLHLIKNEILDTQATDGKRSDAACILANLPLLDSEVKDVLGRSFVGWIVATLKEQHRSSNLRTSRPISVMDEGLLGLLLHFTRSPDLESINIIKEHRIMTIFCEQLVFSSKAKERKLAAVGLKYLSETGRAISGGESEPQPPHGFCSSLIFMFRRRSSKPSACLIHNSPCEEESQLCLLKGNCIKPLVDLLKDDDTSVQIAAVEALSTLALDTYSANFEYVVDELERLGVVNAVLLLFIQARSGELQEKALWMVERILRVENQTQKNALNQPLVRALVEAFKHGNAVTKKHAQDALTSLKQISGVSGKTSVQNRGRR</sequence>
<dbReference type="SMART" id="SM00504">
    <property type="entry name" value="Ubox"/>
    <property type="match status" value="1"/>
</dbReference>
<evidence type="ECO:0000259" key="6">
    <source>
        <dbReference type="PROSITE" id="PS51698"/>
    </source>
</evidence>
<dbReference type="Gene3D" id="3.30.40.10">
    <property type="entry name" value="Zinc/RING finger domain, C3HC4 (zinc finger)"/>
    <property type="match status" value="1"/>
</dbReference>
<dbReference type="SUPFAM" id="SSF48371">
    <property type="entry name" value="ARM repeat"/>
    <property type="match status" value="2"/>
</dbReference>
<protein>
    <recommendedName>
        <fullName evidence="3">RING-type E3 ubiquitin transferase</fullName>
        <ecNumber evidence="3">2.3.2.27</ecNumber>
    </recommendedName>
</protein>
<evidence type="ECO:0000256" key="3">
    <source>
        <dbReference type="ARBA" id="ARBA00012483"/>
    </source>
</evidence>
<feature type="domain" description="U-box" evidence="6">
    <location>
        <begin position="246"/>
        <end position="325"/>
    </location>
</feature>
<proteinExistence type="predicted"/>
<dbReference type="PROSITE" id="PS51698">
    <property type="entry name" value="U_BOX"/>
    <property type="match status" value="1"/>
</dbReference>
<dbReference type="PANTHER" id="PTHR45958:SF14">
    <property type="entry name" value="RING-TYPE E3 UBIQUITIN TRANSFERASE"/>
    <property type="match status" value="1"/>
</dbReference>
<dbReference type="InterPro" id="IPR013083">
    <property type="entry name" value="Znf_RING/FYVE/PHD"/>
</dbReference>
<dbReference type="InterPro" id="IPR045210">
    <property type="entry name" value="RING-Ubox_PUB"/>
</dbReference>
<evidence type="ECO:0000313" key="8">
    <source>
        <dbReference type="Proteomes" id="UP001237642"/>
    </source>
</evidence>
<dbReference type="PANTHER" id="PTHR45958">
    <property type="entry name" value="RING-TYPE E3 UBIQUITIN TRANSFERASE"/>
    <property type="match status" value="1"/>
</dbReference>
<keyword evidence="8" id="KW-1185">Reference proteome</keyword>
<dbReference type="Pfam" id="PF04564">
    <property type="entry name" value="U-box"/>
    <property type="match status" value="1"/>
</dbReference>
<keyword evidence="5" id="KW-0677">Repeat</keyword>
<keyword evidence="4 7" id="KW-0808">Transferase</keyword>
<dbReference type="Gene3D" id="1.25.10.10">
    <property type="entry name" value="Leucine-rich Repeat Variant"/>
    <property type="match status" value="4"/>
</dbReference>
<comment type="pathway">
    <text evidence="2">Protein modification; protein ubiquitination.</text>
</comment>
<reference evidence="7" key="2">
    <citation type="submission" date="2023-05" db="EMBL/GenBank/DDBJ databases">
        <authorList>
            <person name="Schelkunov M.I."/>
        </authorList>
    </citation>
    <scope>NUCLEOTIDE SEQUENCE</scope>
    <source>
        <strain evidence="7">Hsosn_3</strain>
        <tissue evidence="7">Leaf</tissue>
    </source>
</reference>
<evidence type="ECO:0000256" key="2">
    <source>
        <dbReference type="ARBA" id="ARBA00004906"/>
    </source>
</evidence>
<evidence type="ECO:0000313" key="7">
    <source>
        <dbReference type="EMBL" id="KAK1396714.1"/>
    </source>
</evidence>
<dbReference type="AlphaFoldDB" id="A0AAD8J301"/>
<evidence type="ECO:0000256" key="5">
    <source>
        <dbReference type="ARBA" id="ARBA00022737"/>
    </source>
</evidence>
<dbReference type="InterPro" id="IPR016024">
    <property type="entry name" value="ARM-type_fold"/>
</dbReference>
<dbReference type="Proteomes" id="UP001237642">
    <property type="component" value="Unassembled WGS sequence"/>
</dbReference>
<dbReference type="GO" id="GO:0016567">
    <property type="term" value="P:protein ubiquitination"/>
    <property type="evidence" value="ECO:0007669"/>
    <property type="project" value="InterPro"/>
</dbReference>
<accession>A0AAD8J301</accession>
<comment type="caution">
    <text evidence="7">The sequence shown here is derived from an EMBL/GenBank/DDBJ whole genome shotgun (WGS) entry which is preliminary data.</text>
</comment>
<dbReference type="SUPFAM" id="SSF57850">
    <property type="entry name" value="RING/U-box"/>
    <property type="match status" value="1"/>
</dbReference>
<gene>
    <name evidence="7" type="ORF">POM88_006577</name>
</gene>
<dbReference type="InterPro" id="IPR003613">
    <property type="entry name" value="Ubox_domain"/>
</dbReference>
<reference evidence="7" key="1">
    <citation type="submission" date="2023-02" db="EMBL/GenBank/DDBJ databases">
        <title>Genome of toxic invasive species Heracleum sosnowskyi carries increased number of genes despite the absence of recent whole-genome duplications.</title>
        <authorList>
            <person name="Schelkunov M."/>
            <person name="Shtratnikova V."/>
            <person name="Makarenko M."/>
            <person name="Klepikova A."/>
            <person name="Omelchenko D."/>
            <person name="Novikova G."/>
            <person name="Obukhova E."/>
            <person name="Bogdanov V."/>
            <person name="Penin A."/>
            <person name="Logacheva M."/>
        </authorList>
    </citation>
    <scope>NUCLEOTIDE SEQUENCE</scope>
    <source>
        <strain evidence="7">Hsosn_3</strain>
        <tissue evidence="7">Leaf</tissue>
    </source>
</reference>
<dbReference type="InterPro" id="IPR000225">
    <property type="entry name" value="Armadillo"/>
</dbReference>
<evidence type="ECO:0000256" key="1">
    <source>
        <dbReference type="ARBA" id="ARBA00000900"/>
    </source>
</evidence>
<dbReference type="SMART" id="SM00185">
    <property type="entry name" value="ARM"/>
    <property type="match status" value="7"/>
</dbReference>
<comment type="catalytic activity">
    <reaction evidence="1">
        <text>S-ubiquitinyl-[E2 ubiquitin-conjugating enzyme]-L-cysteine + [acceptor protein]-L-lysine = [E2 ubiquitin-conjugating enzyme]-L-cysteine + N(6)-ubiquitinyl-[acceptor protein]-L-lysine.</text>
        <dbReference type="EC" id="2.3.2.27"/>
    </reaction>
</comment>
<dbReference type="InterPro" id="IPR011989">
    <property type="entry name" value="ARM-like"/>
</dbReference>
<dbReference type="EMBL" id="JAUIZM010000002">
    <property type="protein sequence ID" value="KAK1396714.1"/>
    <property type="molecule type" value="Genomic_DNA"/>
</dbReference>
<dbReference type="InterPro" id="IPR052608">
    <property type="entry name" value="U-box_domain_protein"/>
</dbReference>
<dbReference type="EC" id="2.3.2.27" evidence="3"/>
<dbReference type="Pfam" id="PF00514">
    <property type="entry name" value="Arm"/>
    <property type="match status" value="1"/>
</dbReference>